<name>A0A4Q0M991_9SPHI</name>
<reference evidence="2 3" key="1">
    <citation type="submission" date="2018-12" db="EMBL/GenBank/DDBJ databases">
        <title>The Draft Genome Sequence of the Soil Bacterium Pedobacter tournemirensis R1.</title>
        <authorList>
            <person name="He J."/>
        </authorList>
    </citation>
    <scope>NUCLEOTIDE SEQUENCE [LARGE SCALE GENOMIC DNA]</scope>
    <source>
        <strain evidence="2 3">R1</strain>
    </source>
</reference>
<dbReference type="InterPro" id="IPR014941">
    <property type="entry name" value="FimB/Mfa2/Mfa3"/>
</dbReference>
<gene>
    <name evidence="2" type="ORF">EKH83_11610</name>
</gene>
<dbReference type="Pfam" id="PF08842">
    <property type="entry name" value="Mfa2"/>
    <property type="match status" value="1"/>
</dbReference>
<protein>
    <recommendedName>
        <fullName evidence="4">FimB/Mfa2 family fimbrial subunit</fullName>
    </recommendedName>
</protein>
<organism evidence="2 3">
    <name type="scientific">Arcticibacter tournemirensis</name>
    <dbReference type="NCBI Taxonomy" id="699437"/>
    <lineage>
        <taxon>Bacteria</taxon>
        <taxon>Pseudomonadati</taxon>
        <taxon>Bacteroidota</taxon>
        <taxon>Sphingobacteriia</taxon>
        <taxon>Sphingobacteriales</taxon>
        <taxon>Sphingobacteriaceae</taxon>
        <taxon>Arcticibacter</taxon>
    </lineage>
</organism>
<dbReference type="EMBL" id="RXOC01000007">
    <property type="protein sequence ID" value="RXF69329.1"/>
    <property type="molecule type" value="Genomic_DNA"/>
</dbReference>
<evidence type="ECO:0000313" key="3">
    <source>
        <dbReference type="Proteomes" id="UP000290848"/>
    </source>
</evidence>
<evidence type="ECO:0008006" key="4">
    <source>
        <dbReference type="Google" id="ProtNLM"/>
    </source>
</evidence>
<dbReference type="RefSeq" id="WP_128769603.1">
    <property type="nucleotide sequence ID" value="NZ_RXOC01000007.1"/>
</dbReference>
<comment type="similarity">
    <text evidence="1">Belongs to the bacteroidetes fimbrillin superfamily. FimB/Mfa2 family.</text>
</comment>
<sequence>MKVISLLSIIVLLCFSSCKKTENNPSPESELHALTLTLNGFGQIITDAKNGGFTSSDPVPLKDYVHFLNYFIYGQDGNLVHSLKQADTDANFGKITDQVPSGTYSVVLVGSRYNDTFGGTTTLSGSKVLCSAVDDDLFFKRISITVGSDDLSQNVVLDRVSCYVEISIDETLPVEVASIDVSVLNEADVFLFSTESALVGSTPATKKLTKVISNDSDRSNPKMGMCILNAVSDLSVQIYCYDSAKKYINGVKVQNVKCEKNRKTILYGKIFAMPSGEYPISVNPEWGDPIPKPF</sequence>
<dbReference type="AlphaFoldDB" id="A0A4Q0M991"/>
<proteinExistence type="inferred from homology"/>
<comment type="caution">
    <text evidence="2">The sequence shown here is derived from an EMBL/GenBank/DDBJ whole genome shotgun (WGS) entry which is preliminary data.</text>
</comment>
<evidence type="ECO:0000313" key="2">
    <source>
        <dbReference type="EMBL" id="RXF69329.1"/>
    </source>
</evidence>
<dbReference type="Proteomes" id="UP000290848">
    <property type="component" value="Unassembled WGS sequence"/>
</dbReference>
<evidence type="ECO:0000256" key="1">
    <source>
        <dbReference type="ARBA" id="ARBA00007248"/>
    </source>
</evidence>
<accession>A0A4Q0M991</accession>